<feature type="transmembrane region" description="Helical" evidence="1">
    <location>
        <begin position="23"/>
        <end position="43"/>
    </location>
</feature>
<dbReference type="KEGG" id="plei:Q9312_10670"/>
<dbReference type="PANTHER" id="PTHR40031:SF1">
    <property type="entry name" value="MEMBRANE-BOUND METAL-DEPENDENT HYDROLASE"/>
    <property type="match status" value="1"/>
</dbReference>
<feature type="transmembrane region" description="Helical" evidence="1">
    <location>
        <begin position="88"/>
        <end position="106"/>
    </location>
</feature>
<sequence length="357" mass="41111">MTQIVLGAAVGHATAKKTLGRKAALWGAVFGTLPDLDVFYSYGDPVSDFTFHRSATHSLVLMSIAAPVIAALISYWRTRLRKESFQEVFWPWLRLIFLCLTTHALLDAFTVYGTQLLWPITDYPFAIGSIFIIDPLYTIPLLIGLLITLIRQPNTSFSRSANAIGMVLSSAYLLWSVIAQSWVGNSLRSTLQQEHIAYDKTLITPAPFTTFLWRVVAINEHSYYDGYRSIFDDRTNIQLKRFSRNTHLASELPDNWYRNRLDWFSKGFNKYWLHNSQVVMSDLRMGMEPSYVFTFAIGKVSMTDQQLPEERQILPPIQVQQDRDMTLLNSVWRRIWDEQVNMHDMTKTECVDKLTSC</sequence>
<evidence type="ECO:0000313" key="2">
    <source>
        <dbReference type="EMBL" id="WMS85677.1"/>
    </source>
</evidence>
<keyword evidence="1" id="KW-0472">Membrane</keyword>
<dbReference type="EMBL" id="CP133548">
    <property type="protein sequence ID" value="WMS85677.1"/>
    <property type="molecule type" value="Genomic_DNA"/>
</dbReference>
<keyword evidence="1" id="KW-0812">Transmembrane</keyword>
<feature type="transmembrane region" description="Helical" evidence="1">
    <location>
        <begin position="55"/>
        <end position="76"/>
    </location>
</feature>
<reference evidence="2 3" key="1">
    <citation type="submission" date="2023-08" db="EMBL/GenBank/DDBJ databases">
        <title>Pleionea litopenaei sp. nov., isolated from stomach of juvenile Litopenaeus vannamei.</title>
        <authorList>
            <person name="Rho A.M."/>
            <person name="Hwang C.Y."/>
        </authorList>
    </citation>
    <scope>NUCLEOTIDE SEQUENCE [LARGE SCALE GENOMIC DNA]</scope>
    <source>
        <strain evidence="2 3">HL-JVS1</strain>
    </source>
</reference>
<dbReference type="AlphaFoldDB" id="A0AA51RQA8"/>
<feature type="transmembrane region" description="Helical" evidence="1">
    <location>
        <begin position="126"/>
        <end position="150"/>
    </location>
</feature>
<keyword evidence="3" id="KW-1185">Reference proteome</keyword>
<organism evidence="2 3">
    <name type="scientific">Pleionea litopenaei</name>
    <dbReference type="NCBI Taxonomy" id="3070815"/>
    <lineage>
        <taxon>Bacteria</taxon>
        <taxon>Pseudomonadati</taxon>
        <taxon>Pseudomonadota</taxon>
        <taxon>Gammaproteobacteria</taxon>
        <taxon>Oceanospirillales</taxon>
        <taxon>Pleioneaceae</taxon>
        <taxon>Pleionea</taxon>
    </lineage>
</organism>
<dbReference type="InterPro" id="IPR007404">
    <property type="entry name" value="YdjM-like"/>
</dbReference>
<dbReference type="RefSeq" id="WP_309200830.1">
    <property type="nucleotide sequence ID" value="NZ_CP133548.1"/>
</dbReference>
<name>A0AA51RQA8_9GAMM</name>
<gene>
    <name evidence="2" type="ORF">Q9312_10670</name>
</gene>
<dbReference type="Pfam" id="PF04307">
    <property type="entry name" value="YdjM"/>
    <property type="match status" value="1"/>
</dbReference>
<protein>
    <submittedName>
        <fullName evidence="2">Metal-dependent hydrolase</fullName>
    </submittedName>
</protein>
<keyword evidence="1" id="KW-1133">Transmembrane helix</keyword>
<evidence type="ECO:0000313" key="3">
    <source>
        <dbReference type="Proteomes" id="UP001239782"/>
    </source>
</evidence>
<dbReference type="GO" id="GO:0016787">
    <property type="term" value="F:hydrolase activity"/>
    <property type="evidence" value="ECO:0007669"/>
    <property type="project" value="UniProtKB-KW"/>
</dbReference>
<keyword evidence="2" id="KW-0378">Hydrolase</keyword>
<dbReference type="PANTHER" id="PTHR40031">
    <property type="entry name" value="HYPOTHETICAL MEMBRANE SPANNING PROTEIN"/>
    <property type="match status" value="1"/>
</dbReference>
<accession>A0AA51RQA8</accession>
<dbReference type="Proteomes" id="UP001239782">
    <property type="component" value="Chromosome"/>
</dbReference>
<proteinExistence type="predicted"/>
<dbReference type="InterPro" id="IPR053170">
    <property type="entry name" value="Transcription_regulator"/>
</dbReference>
<evidence type="ECO:0000256" key="1">
    <source>
        <dbReference type="SAM" id="Phobius"/>
    </source>
</evidence>
<feature type="transmembrane region" description="Helical" evidence="1">
    <location>
        <begin position="162"/>
        <end position="183"/>
    </location>
</feature>